<organism evidence="1 2">
    <name type="scientific">Popillia japonica</name>
    <name type="common">Japanese beetle</name>
    <dbReference type="NCBI Taxonomy" id="7064"/>
    <lineage>
        <taxon>Eukaryota</taxon>
        <taxon>Metazoa</taxon>
        <taxon>Ecdysozoa</taxon>
        <taxon>Arthropoda</taxon>
        <taxon>Hexapoda</taxon>
        <taxon>Insecta</taxon>
        <taxon>Pterygota</taxon>
        <taxon>Neoptera</taxon>
        <taxon>Endopterygota</taxon>
        <taxon>Coleoptera</taxon>
        <taxon>Polyphaga</taxon>
        <taxon>Scarabaeiformia</taxon>
        <taxon>Scarabaeidae</taxon>
        <taxon>Rutelinae</taxon>
        <taxon>Popillia</taxon>
    </lineage>
</organism>
<keyword evidence="2" id="KW-1185">Reference proteome</keyword>
<accession>A0AAW1LBW3</accession>
<proteinExistence type="predicted"/>
<dbReference type="EMBL" id="JASPKY010000133">
    <property type="protein sequence ID" value="KAK9731397.1"/>
    <property type="molecule type" value="Genomic_DNA"/>
</dbReference>
<protein>
    <recommendedName>
        <fullName evidence="3">Reverse transcriptase domain-containing protein</fullName>
    </recommendedName>
</protein>
<evidence type="ECO:0000313" key="1">
    <source>
        <dbReference type="EMBL" id="KAK9731397.1"/>
    </source>
</evidence>
<evidence type="ECO:0000313" key="2">
    <source>
        <dbReference type="Proteomes" id="UP001458880"/>
    </source>
</evidence>
<name>A0AAW1LBW3_POPJA</name>
<sequence length="268" mass="31076">MLLELPGLDLLTNDSTQQIYSEFHNNFMAMFNACFPETRKRVSYNPRTKWVNCELKNTKNRLDALSTVYRATKDASVLQIYNEHKKQYQRATETCKWLYNEKLIHRSANKQQTVWSIINRETGKNMRSTTPNSSNLTAESLNKFFVSVEENVIKQIDKSNLESEALVRRMDKSPRRTCFLGPVDACEVEGIVSTCKSKKIKDIYGMRAELLKRMQAVSWKGRLSERRPVRHGVAQGSILAPLLFIIYQKGGRSDMVLHKDRYWLHSCS</sequence>
<reference evidence="1 2" key="1">
    <citation type="journal article" date="2024" name="BMC Genomics">
        <title>De novo assembly and annotation of Popillia japonica's genome with initial clues to its potential as an invasive pest.</title>
        <authorList>
            <person name="Cucini C."/>
            <person name="Boschi S."/>
            <person name="Funari R."/>
            <person name="Cardaioli E."/>
            <person name="Iannotti N."/>
            <person name="Marturano G."/>
            <person name="Paoli F."/>
            <person name="Bruttini M."/>
            <person name="Carapelli A."/>
            <person name="Frati F."/>
            <person name="Nardi F."/>
        </authorList>
    </citation>
    <scope>NUCLEOTIDE SEQUENCE [LARGE SCALE GENOMIC DNA]</scope>
    <source>
        <strain evidence="1">DMR45628</strain>
    </source>
</reference>
<evidence type="ECO:0008006" key="3">
    <source>
        <dbReference type="Google" id="ProtNLM"/>
    </source>
</evidence>
<dbReference type="AlphaFoldDB" id="A0AAW1LBW3"/>
<comment type="caution">
    <text evidence="1">The sequence shown here is derived from an EMBL/GenBank/DDBJ whole genome shotgun (WGS) entry which is preliminary data.</text>
</comment>
<dbReference type="Proteomes" id="UP001458880">
    <property type="component" value="Unassembled WGS sequence"/>
</dbReference>
<gene>
    <name evidence="1" type="ORF">QE152_g13710</name>
</gene>